<proteinExistence type="predicted"/>
<sequence length="142" mass="15912">MEVIAVGTAAIDVVYEVAMYPEGPFNPLSRQSRHGKEPAHFASIEDSKARSLATYKCRGGNAANALYVVSSLESGSRTIVRYRTIAELMHVAFAQQVERYMTEIRHHANVPVWFHSEGRNVETREADDVAWSNNYSPRKDVA</sequence>
<organism evidence="1 2">
    <name type="scientific">Peronospora matthiolae</name>
    <dbReference type="NCBI Taxonomy" id="2874970"/>
    <lineage>
        <taxon>Eukaryota</taxon>
        <taxon>Sar</taxon>
        <taxon>Stramenopiles</taxon>
        <taxon>Oomycota</taxon>
        <taxon>Peronosporomycetes</taxon>
        <taxon>Peronosporales</taxon>
        <taxon>Peronosporaceae</taxon>
        <taxon>Peronospora</taxon>
    </lineage>
</organism>
<reference evidence="1" key="1">
    <citation type="submission" date="2024-01" db="EMBL/GenBank/DDBJ databases">
        <authorList>
            <person name="Webb A."/>
        </authorList>
    </citation>
    <scope>NUCLEOTIDE SEQUENCE</scope>
    <source>
        <strain evidence="1">Pm1</strain>
    </source>
</reference>
<protein>
    <submittedName>
        <fullName evidence="1">Uncharacterized protein</fullName>
    </submittedName>
</protein>
<gene>
    <name evidence="1" type="ORF">PM001_LOCUS3209</name>
</gene>
<dbReference type="EMBL" id="CAKLBY020000030">
    <property type="protein sequence ID" value="CAK7905896.1"/>
    <property type="molecule type" value="Genomic_DNA"/>
</dbReference>
<accession>A0AAV1TAE6</accession>
<evidence type="ECO:0000313" key="1">
    <source>
        <dbReference type="EMBL" id="CAK7905896.1"/>
    </source>
</evidence>
<evidence type="ECO:0000313" key="2">
    <source>
        <dbReference type="Proteomes" id="UP001162060"/>
    </source>
</evidence>
<dbReference type="AlphaFoldDB" id="A0AAV1TAE6"/>
<name>A0AAV1TAE6_9STRA</name>
<comment type="caution">
    <text evidence="1">The sequence shown here is derived from an EMBL/GenBank/DDBJ whole genome shotgun (WGS) entry which is preliminary data.</text>
</comment>
<dbReference type="Proteomes" id="UP001162060">
    <property type="component" value="Unassembled WGS sequence"/>
</dbReference>